<reference evidence="3" key="2">
    <citation type="submission" date="2021-04" db="EMBL/GenBank/DDBJ databases">
        <authorList>
            <person name="Gilroy R."/>
        </authorList>
    </citation>
    <scope>NUCLEOTIDE SEQUENCE</scope>
    <source>
        <strain evidence="3">ChiGjej4B4-12881</strain>
    </source>
</reference>
<name>A0A9D1W6P7_9FIRM</name>
<evidence type="ECO:0000256" key="1">
    <source>
        <dbReference type="SAM" id="Coils"/>
    </source>
</evidence>
<sequence length="320" mass="36437">MYSYTWYQWLTFFYLYCFAGWIFESAYVSILKKRLVNRGFLRLPLLPLYGTGAVMMLWVSLPFEDNLFLVYLSGVVAATILEYVTGWTMERLFKMKYWDYSDQRFNFRGYICLSSSIAWGFLTILLTEVLHPPVARLVQGIPAAADIAGVLILSVFFAEDTVQSVRDALDLGRALEAMTSMKAELDDIQVQLALLRADASDRVSEYREDAAQRLAVAREDAAQKLVGAREDAAQKLADAREDAATRVEQLKTEAMQKLGQAMYGDRMSALMARSQEIREKRLAIASLMNRRRKNLLLRNPSASSRRFGSALEDIKELLKK</sequence>
<protein>
    <recommendedName>
        <fullName evidence="5">ABC transporter permease</fullName>
    </recommendedName>
</protein>
<accession>A0A9D1W6P7</accession>
<dbReference type="EMBL" id="DXEU01000149">
    <property type="protein sequence ID" value="HIX52817.1"/>
    <property type="molecule type" value="Genomic_DNA"/>
</dbReference>
<keyword evidence="1" id="KW-0175">Coiled coil</keyword>
<keyword evidence="2" id="KW-1133">Transmembrane helix</keyword>
<reference evidence="3" key="1">
    <citation type="journal article" date="2021" name="PeerJ">
        <title>Extensive microbial diversity within the chicken gut microbiome revealed by metagenomics and culture.</title>
        <authorList>
            <person name="Gilroy R."/>
            <person name="Ravi A."/>
            <person name="Getino M."/>
            <person name="Pursley I."/>
            <person name="Horton D.L."/>
            <person name="Alikhan N.F."/>
            <person name="Baker D."/>
            <person name="Gharbi K."/>
            <person name="Hall N."/>
            <person name="Watson M."/>
            <person name="Adriaenssens E.M."/>
            <person name="Foster-Nyarko E."/>
            <person name="Jarju S."/>
            <person name="Secka A."/>
            <person name="Antonio M."/>
            <person name="Oren A."/>
            <person name="Chaudhuri R.R."/>
            <person name="La Ragione R."/>
            <person name="Hildebrand F."/>
            <person name="Pallen M.J."/>
        </authorList>
    </citation>
    <scope>NUCLEOTIDE SEQUENCE</scope>
    <source>
        <strain evidence="3">ChiGjej4B4-12881</strain>
    </source>
</reference>
<dbReference type="AlphaFoldDB" id="A0A9D1W6P7"/>
<dbReference type="Proteomes" id="UP000886780">
    <property type="component" value="Unassembled WGS sequence"/>
</dbReference>
<feature type="transmembrane region" description="Helical" evidence="2">
    <location>
        <begin position="110"/>
        <end position="131"/>
    </location>
</feature>
<gene>
    <name evidence="3" type="ORF">IAA28_08425</name>
</gene>
<feature type="transmembrane region" description="Helical" evidence="2">
    <location>
        <begin position="6"/>
        <end position="28"/>
    </location>
</feature>
<keyword evidence="2" id="KW-0812">Transmembrane</keyword>
<evidence type="ECO:0000256" key="2">
    <source>
        <dbReference type="SAM" id="Phobius"/>
    </source>
</evidence>
<keyword evidence="2" id="KW-0472">Membrane</keyword>
<organism evidence="3 4">
    <name type="scientific">Candidatus Lachnoclostridium stercoripullorum</name>
    <dbReference type="NCBI Taxonomy" id="2838635"/>
    <lineage>
        <taxon>Bacteria</taxon>
        <taxon>Bacillati</taxon>
        <taxon>Bacillota</taxon>
        <taxon>Clostridia</taxon>
        <taxon>Lachnospirales</taxon>
        <taxon>Lachnospiraceae</taxon>
    </lineage>
</organism>
<evidence type="ECO:0000313" key="4">
    <source>
        <dbReference type="Proteomes" id="UP000886780"/>
    </source>
</evidence>
<feature type="transmembrane region" description="Helical" evidence="2">
    <location>
        <begin position="67"/>
        <end position="89"/>
    </location>
</feature>
<evidence type="ECO:0008006" key="5">
    <source>
        <dbReference type="Google" id="ProtNLM"/>
    </source>
</evidence>
<feature type="transmembrane region" description="Helical" evidence="2">
    <location>
        <begin position="137"/>
        <end position="158"/>
    </location>
</feature>
<dbReference type="Pfam" id="PF06541">
    <property type="entry name" value="ABC_trans_CmpB"/>
    <property type="match status" value="1"/>
</dbReference>
<dbReference type="InterPro" id="IPR010540">
    <property type="entry name" value="CmpB_TMEM229"/>
</dbReference>
<proteinExistence type="predicted"/>
<feature type="coiled-coil region" evidence="1">
    <location>
        <begin position="222"/>
        <end position="253"/>
    </location>
</feature>
<feature type="transmembrane region" description="Helical" evidence="2">
    <location>
        <begin position="40"/>
        <end position="61"/>
    </location>
</feature>
<evidence type="ECO:0000313" key="3">
    <source>
        <dbReference type="EMBL" id="HIX52817.1"/>
    </source>
</evidence>
<comment type="caution">
    <text evidence="3">The sequence shown here is derived from an EMBL/GenBank/DDBJ whole genome shotgun (WGS) entry which is preliminary data.</text>
</comment>